<name>A0ABQ4ZLR8_9ASTR</name>
<comment type="caution">
    <text evidence="1">The sequence shown here is derived from an EMBL/GenBank/DDBJ whole genome shotgun (WGS) entry which is preliminary data.</text>
</comment>
<accession>A0ABQ4ZLR8</accession>
<protein>
    <submittedName>
        <fullName evidence="1">Uncharacterized protein</fullName>
    </submittedName>
</protein>
<keyword evidence="2" id="KW-1185">Reference proteome</keyword>
<evidence type="ECO:0000313" key="1">
    <source>
        <dbReference type="EMBL" id="GJS90797.1"/>
    </source>
</evidence>
<evidence type="ECO:0000313" key="2">
    <source>
        <dbReference type="Proteomes" id="UP001151760"/>
    </source>
</evidence>
<gene>
    <name evidence="1" type="ORF">Tco_0773433</name>
</gene>
<dbReference type="Proteomes" id="UP001151760">
    <property type="component" value="Unassembled WGS sequence"/>
</dbReference>
<organism evidence="1 2">
    <name type="scientific">Tanacetum coccineum</name>
    <dbReference type="NCBI Taxonomy" id="301880"/>
    <lineage>
        <taxon>Eukaryota</taxon>
        <taxon>Viridiplantae</taxon>
        <taxon>Streptophyta</taxon>
        <taxon>Embryophyta</taxon>
        <taxon>Tracheophyta</taxon>
        <taxon>Spermatophyta</taxon>
        <taxon>Magnoliopsida</taxon>
        <taxon>eudicotyledons</taxon>
        <taxon>Gunneridae</taxon>
        <taxon>Pentapetalae</taxon>
        <taxon>asterids</taxon>
        <taxon>campanulids</taxon>
        <taxon>Asterales</taxon>
        <taxon>Asteraceae</taxon>
        <taxon>Asteroideae</taxon>
        <taxon>Anthemideae</taxon>
        <taxon>Anthemidinae</taxon>
        <taxon>Tanacetum</taxon>
    </lineage>
</organism>
<reference evidence="1" key="2">
    <citation type="submission" date="2022-01" db="EMBL/GenBank/DDBJ databases">
        <authorList>
            <person name="Yamashiro T."/>
            <person name="Shiraishi A."/>
            <person name="Satake H."/>
            <person name="Nakayama K."/>
        </authorList>
    </citation>
    <scope>NUCLEOTIDE SEQUENCE</scope>
</reference>
<dbReference type="EMBL" id="BQNB010011457">
    <property type="protein sequence ID" value="GJS90797.1"/>
    <property type="molecule type" value="Genomic_DNA"/>
</dbReference>
<sequence length="79" mass="9148">MATDDMVEYVLEKYEKNWNIKDEIADVILEDLQIKYGKGREKLRGNQAEYAGDNVDLVDANDVDLFASHELENRVTKLE</sequence>
<proteinExistence type="predicted"/>
<reference evidence="1" key="1">
    <citation type="journal article" date="2022" name="Int. J. Mol. Sci.">
        <title>Draft Genome of Tanacetum Coccineum: Genomic Comparison of Closely Related Tanacetum-Family Plants.</title>
        <authorList>
            <person name="Yamashiro T."/>
            <person name="Shiraishi A."/>
            <person name="Nakayama K."/>
            <person name="Satake H."/>
        </authorList>
    </citation>
    <scope>NUCLEOTIDE SEQUENCE</scope>
</reference>